<dbReference type="AlphaFoldDB" id="A0A9X4SA30"/>
<accession>A0A9X4SA30</accession>
<protein>
    <submittedName>
        <fullName evidence="1">Uncharacterized protein</fullName>
    </submittedName>
</protein>
<keyword evidence="2" id="KW-1185">Reference proteome</keyword>
<reference evidence="1" key="1">
    <citation type="submission" date="2013-01" db="EMBL/GenBank/DDBJ databases">
        <title>Genome draft of Hydrogenophaga taeniospiralis 2K1.</title>
        <authorList>
            <person name="Gomila M."/>
            <person name="Lalucat J."/>
        </authorList>
    </citation>
    <scope>NUCLEOTIDE SEQUENCE</scope>
    <source>
        <strain evidence="1">CCUG 15921</strain>
    </source>
</reference>
<comment type="caution">
    <text evidence="1">The sequence shown here is derived from an EMBL/GenBank/DDBJ whole genome shotgun (WGS) entry which is preliminary data.</text>
</comment>
<dbReference type="Proteomes" id="UP001152876">
    <property type="component" value="Unassembled WGS sequence"/>
</dbReference>
<proteinExistence type="predicted"/>
<name>A0A9X4SA30_9BURK</name>
<sequence>MVTSNDTRTILDLDDAICRKANQLCALTGHLSGDAGPCFRALPEHMRSAYLGLIHELSAEIVDTLDEIGKLRLKARDLNHPG</sequence>
<gene>
    <name evidence="1" type="ORF">H010_00605</name>
</gene>
<organism evidence="1 2">
    <name type="scientific">Hydrogenophaga taeniospiralis CCUG 15921</name>
    <dbReference type="NCBI Taxonomy" id="1281780"/>
    <lineage>
        <taxon>Bacteria</taxon>
        <taxon>Pseudomonadati</taxon>
        <taxon>Pseudomonadota</taxon>
        <taxon>Betaproteobacteria</taxon>
        <taxon>Burkholderiales</taxon>
        <taxon>Comamonadaceae</taxon>
        <taxon>Hydrogenophaga</taxon>
    </lineage>
</organism>
<dbReference type="EMBL" id="AOGK01000001">
    <property type="protein sequence ID" value="MDG5973728.1"/>
    <property type="molecule type" value="Genomic_DNA"/>
</dbReference>
<evidence type="ECO:0000313" key="1">
    <source>
        <dbReference type="EMBL" id="MDG5973728.1"/>
    </source>
</evidence>
<evidence type="ECO:0000313" key="2">
    <source>
        <dbReference type="Proteomes" id="UP001152876"/>
    </source>
</evidence>